<dbReference type="GO" id="GO:0012505">
    <property type="term" value="C:endomembrane system"/>
    <property type="evidence" value="ECO:0007669"/>
    <property type="project" value="UniProtKB-SubCell"/>
</dbReference>
<comment type="subcellular location">
    <subcellularLocation>
        <location evidence="1">Endomembrane system</location>
        <topology evidence="1">Multi-pass membrane protein</topology>
    </subcellularLocation>
</comment>
<evidence type="ECO:0000256" key="2">
    <source>
        <dbReference type="ARBA" id="ARBA00008335"/>
    </source>
</evidence>
<feature type="transmembrane region" description="Helical" evidence="7">
    <location>
        <begin position="251"/>
        <end position="270"/>
    </location>
</feature>
<keyword evidence="4 7" id="KW-0812">Transmembrane</keyword>
<dbReference type="Proteomes" id="UP001378960">
    <property type="component" value="Unassembled WGS sequence"/>
</dbReference>
<name>A0AAV5QZD1_PICKL</name>
<feature type="transmembrane region" description="Helical" evidence="7">
    <location>
        <begin position="23"/>
        <end position="48"/>
    </location>
</feature>
<evidence type="ECO:0000313" key="9">
    <source>
        <dbReference type="EMBL" id="GMM43781.1"/>
    </source>
</evidence>
<feature type="domain" description="Major facilitator superfamily (MFS) profile" evidence="8">
    <location>
        <begin position="26"/>
        <end position="529"/>
    </location>
</feature>
<dbReference type="AlphaFoldDB" id="A0AAV5QZD1"/>
<proteinExistence type="inferred from homology"/>
<protein>
    <submittedName>
        <fullName evidence="9">Glutathione exchanger</fullName>
    </submittedName>
</protein>
<dbReference type="GO" id="GO:0015174">
    <property type="term" value="F:basic amino acid transmembrane transporter activity"/>
    <property type="evidence" value="ECO:0007669"/>
    <property type="project" value="TreeGrafter"/>
</dbReference>
<evidence type="ECO:0000256" key="3">
    <source>
        <dbReference type="ARBA" id="ARBA00022448"/>
    </source>
</evidence>
<feature type="transmembrane region" description="Helical" evidence="7">
    <location>
        <begin position="116"/>
        <end position="140"/>
    </location>
</feature>
<comment type="similarity">
    <text evidence="2">Belongs to the major facilitator superfamily.</text>
</comment>
<dbReference type="Gene3D" id="1.20.1720.10">
    <property type="entry name" value="Multidrug resistance protein D"/>
    <property type="match status" value="1"/>
</dbReference>
<feature type="transmembrane region" description="Helical" evidence="7">
    <location>
        <begin position="290"/>
        <end position="310"/>
    </location>
</feature>
<evidence type="ECO:0000256" key="4">
    <source>
        <dbReference type="ARBA" id="ARBA00022692"/>
    </source>
</evidence>
<dbReference type="PROSITE" id="PS50850">
    <property type="entry name" value="MFS"/>
    <property type="match status" value="1"/>
</dbReference>
<evidence type="ECO:0000256" key="1">
    <source>
        <dbReference type="ARBA" id="ARBA00004127"/>
    </source>
</evidence>
<reference evidence="9 10" key="1">
    <citation type="journal article" date="2023" name="Elife">
        <title>Identification of key yeast species and microbe-microbe interactions impacting larval growth of Drosophila in the wild.</title>
        <authorList>
            <person name="Mure A."/>
            <person name="Sugiura Y."/>
            <person name="Maeda R."/>
            <person name="Honda K."/>
            <person name="Sakurai N."/>
            <person name="Takahashi Y."/>
            <person name="Watada M."/>
            <person name="Katoh T."/>
            <person name="Gotoh A."/>
            <person name="Gotoh Y."/>
            <person name="Taniguchi I."/>
            <person name="Nakamura K."/>
            <person name="Hayashi T."/>
            <person name="Katayama T."/>
            <person name="Uemura T."/>
            <person name="Hattori Y."/>
        </authorList>
    </citation>
    <scope>NUCLEOTIDE SEQUENCE [LARGE SCALE GENOMIC DNA]</scope>
    <source>
        <strain evidence="9 10">PK-24</strain>
    </source>
</reference>
<feature type="transmembrane region" description="Helical" evidence="7">
    <location>
        <begin position="91"/>
        <end position="110"/>
    </location>
</feature>
<comment type="caution">
    <text evidence="9">The sequence shown here is derived from an EMBL/GenBank/DDBJ whole genome shotgun (WGS) entry which is preliminary data.</text>
</comment>
<dbReference type="Pfam" id="PF07690">
    <property type="entry name" value="MFS_1"/>
    <property type="match status" value="1"/>
</dbReference>
<feature type="transmembrane region" description="Helical" evidence="7">
    <location>
        <begin position="60"/>
        <end position="79"/>
    </location>
</feature>
<feature type="transmembrane region" description="Helical" evidence="7">
    <location>
        <begin position="502"/>
        <end position="525"/>
    </location>
</feature>
<dbReference type="EMBL" id="BTGB01000001">
    <property type="protein sequence ID" value="GMM43781.1"/>
    <property type="molecule type" value="Genomic_DNA"/>
</dbReference>
<evidence type="ECO:0000259" key="8">
    <source>
        <dbReference type="PROSITE" id="PS50850"/>
    </source>
</evidence>
<keyword evidence="3" id="KW-0813">Transport</keyword>
<keyword evidence="10" id="KW-1185">Reference proteome</keyword>
<keyword evidence="5 7" id="KW-1133">Transmembrane helix</keyword>
<dbReference type="InterPro" id="IPR020846">
    <property type="entry name" value="MFS_dom"/>
</dbReference>
<organism evidence="9 10">
    <name type="scientific">Pichia kluyveri</name>
    <name type="common">Yeast</name>
    <dbReference type="NCBI Taxonomy" id="36015"/>
    <lineage>
        <taxon>Eukaryota</taxon>
        <taxon>Fungi</taxon>
        <taxon>Dikarya</taxon>
        <taxon>Ascomycota</taxon>
        <taxon>Saccharomycotina</taxon>
        <taxon>Pichiomycetes</taxon>
        <taxon>Pichiales</taxon>
        <taxon>Pichiaceae</taxon>
        <taxon>Pichia</taxon>
    </lineage>
</organism>
<evidence type="ECO:0000313" key="10">
    <source>
        <dbReference type="Proteomes" id="UP001378960"/>
    </source>
</evidence>
<dbReference type="PANTHER" id="PTHR23501:SF191">
    <property type="entry name" value="VACUOLAR BASIC AMINO ACID TRANSPORTER 4"/>
    <property type="match status" value="1"/>
</dbReference>
<feature type="transmembrane region" description="Helical" evidence="7">
    <location>
        <begin position="330"/>
        <end position="348"/>
    </location>
</feature>
<evidence type="ECO:0000256" key="5">
    <source>
        <dbReference type="ARBA" id="ARBA00022989"/>
    </source>
</evidence>
<feature type="transmembrane region" description="Helical" evidence="7">
    <location>
        <begin position="152"/>
        <end position="171"/>
    </location>
</feature>
<dbReference type="SUPFAM" id="SSF103473">
    <property type="entry name" value="MFS general substrate transporter"/>
    <property type="match status" value="1"/>
</dbReference>
<sequence>MTVVSESTPLVPVTTKSISHTRFLIILSCLFANVFLGSIDSTMVATLLGKMASDLDSQEHISWVASSYLLSCAAFQPLFGKISDVFGRKPIILICTICFFFGCLLCGIGNSLSYLIIGRLITGIGGGGFFALSTITISDLVETRERGLYQGYTNIFFHAGAASGGVLAGFIDSWFGWNWAFLIQLPVCLISGIAIYLFFELPTNNNEITDDKTHFEKFKSLDWNGAFLLVTSLLSLMVISGTNSSELPINSPLWIGLFFYTIIGFITFYFCELKVKEPIIPVKMMHNKTIFASSLNCWFASMGMFASLFYLPFYWTSVKNISPLDCGYRLIPSSLVASFTSVFSGWMIKKTSKYRTMHIISGWCILGGSIIMYFATKENNGFIDSIISLPFRYGLSVDTTTILVAMISSVSQNEQSLVTSIQYGFRSTGSTMGVSLANAILQFCLKSKLNDRFNELKNILPNGWTIEMLKNAKSKALENPAYAFKDDIPIVIKDAVVNSYDYACHGVLVFLIVTGLGALVCIYYTEENDLDDK</sequence>
<feature type="transmembrane region" description="Helical" evidence="7">
    <location>
        <begin position="177"/>
        <end position="199"/>
    </location>
</feature>
<dbReference type="InterPro" id="IPR036259">
    <property type="entry name" value="MFS_trans_sf"/>
</dbReference>
<feature type="transmembrane region" description="Helical" evidence="7">
    <location>
        <begin position="360"/>
        <end position="376"/>
    </location>
</feature>
<accession>A0AAV5QZD1</accession>
<gene>
    <name evidence="9" type="ORF">DAPK24_003560</name>
</gene>
<evidence type="ECO:0000256" key="6">
    <source>
        <dbReference type="ARBA" id="ARBA00023136"/>
    </source>
</evidence>
<feature type="transmembrane region" description="Helical" evidence="7">
    <location>
        <begin position="220"/>
        <end position="239"/>
    </location>
</feature>
<evidence type="ECO:0000256" key="7">
    <source>
        <dbReference type="SAM" id="Phobius"/>
    </source>
</evidence>
<dbReference type="InterPro" id="IPR011701">
    <property type="entry name" value="MFS"/>
</dbReference>
<dbReference type="GO" id="GO:0000329">
    <property type="term" value="C:fungal-type vacuole membrane"/>
    <property type="evidence" value="ECO:0007669"/>
    <property type="project" value="TreeGrafter"/>
</dbReference>
<dbReference type="Gene3D" id="1.20.1250.20">
    <property type="entry name" value="MFS general substrate transporter like domains"/>
    <property type="match status" value="1"/>
</dbReference>
<dbReference type="PANTHER" id="PTHR23501">
    <property type="entry name" value="MAJOR FACILITATOR SUPERFAMILY"/>
    <property type="match status" value="1"/>
</dbReference>
<keyword evidence="6 7" id="KW-0472">Membrane</keyword>